<feature type="domain" description="N-acetyltransferase" evidence="3">
    <location>
        <begin position="1"/>
        <end position="144"/>
    </location>
</feature>
<dbReference type="Pfam" id="PF13527">
    <property type="entry name" value="Acetyltransf_9"/>
    <property type="match status" value="1"/>
</dbReference>
<reference evidence="4 5" key="1">
    <citation type="submission" date="2019-04" db="EMBL/GenBank/DDBJ databases">
        <title>Rhizobium terrae sp. nov., isolated from a paddy soil.</title>
        <authorList>
            <person name="Lin S.-Y."/>
            <person name="Hameed A."/>
            <person name="Huang H.-I."/>
            <person name="Young C.-C."/>
        </authorList>
    </citation>
    <scope>NUCLEOTIDE SEQUENCE [LARGE SCALE GENOMIC DNA]</scope>
    <source>
        <strain evidence="4 5">CC-HIH110</strain>
    </source>
</reference>
<protein>
    <submittedName>
        <fullName evidence="4">N-acetyltransferase</fullName>
    </submittedName>
</protein>
<dbReference type="SUPFAM" id="SSF55729">
    <property type="entry name" value="Acyl-CoA N-acyltransferases (Nat)"/>
    <property type="match status" value="1"/>
</dbReference>
<dbReference type="InterPro" id="IPR050832">
    <property type="entry name" value="Bact_Acetyltransf"/>
</dbReference>
<name>A0A4S4A6P4_9HYPH</name>
<evidence type="ECO:0000256" key="1">
    <source>
        <dbReference type="ARBA" id="ARBA00022679"/>
    </source>
</evidence>
<gene>
    <name evidence="4" type="ORF">E6C51_03750</name>
</gene>
<dbReference type="InterPro" id="IPR016181">
    <property type="entry name" value="Acyl_CoA_acyltransferase"/>
</dbReference>
<organism evidence="4 5">
    <name type="scientific">Allorhizobium terrae</name>
    <dbReference type="NCBI Taxonomy" id="1848972"/>
    <lineage>
        <taxon>Bacteria</taxon>
        <taxon>Pseudomonadati</taxon>
        <taxon>Pseudomonadota</taxon>
        <taxon>Alphaproteobacteria</taxon>
        <taxon>Hyphomicrobiales</taxon>
        <taxon>Rhizobiaceae</taxon>
        <taxon>Rhizobium/Agrobacterium group</taxon>
        <taxon>Allorhizobium</taxon>
    </lineage>
</organism>
<proteinExistence type="predicted"/>
<dbReference type="PANTHER" id="PTHR43877:SF1">
    <property type="entry name" value="ACETYLTRANSFERASE"/>
    <property type="match status" value="1"/>
</dbReference>
<keyword evidence="1 4" id="KW-0808">Transferase</keyword>
<dbReference type="Proteomes" id="UP000310754">
    <property type="component" value="Unassembled WGS sequence"/>
</dbReference>
<dbReference type="CDD" id="cd04301">
    <property type="entry name" value="NAT_SF"/>
    <property type="match status" value="1"/>
</dbReference>
<evidence type="ECO:0000313" key="5">
    <source>
        <dbReference type="Proteomes" id="UP000310754"/>
    </source>
</evidence>
<dbReference type="Gene3D" id="3.40.630.30">
    <property type="match status" value="1"/>
</dbReference>
<sequence>MMIRPEKAGDEAAIAAVTQAAFAGKSYSDQTEHLIVDRLRRAGALSLSLVAVEGEAVVGHIAFSPLTLSGGEAGWFGLGPLSVLPQWQQQGIGRSLVKAGLERLKTMGASGCCLLGSPQYYRPFGFVNAPHLVLPEVPPQYFQAIAFTGVIPNGTVAFHRGFYGE</sequence>
<accession>A0A4S4A6P4</accession>
<dbReference type="PROSITE" id="PS51186">
    <property type="entry name" value="GNAT"/>
    <property type="match status" value="1"/>
</dbReference>
<keyword evidence="5" id="KW-1185">Reference proteome</keyword>
<evidence type="ECO:0000259" key="3">
    <source>
        <dbReference type="PROSITE" id="PS51186"/>
    </source>
</evidence>
<dbReference type="InterPro" id="IPR000182">
    <property type="entry name" value="GNAT_dom"/>
</dbReference>
<evidence type="ECO:0000256" key="2">
    <source>
        <dbReference type="ARBA" id="ARBA00023315"/>
    </source>
</evidence>
<dbReference type="AlphaFoldDB" id="A0A4S4A6P4"/>
<comment type="caution">
    <text evidence="4">The sequence shown here is derived from an EMBL/GenBank/DDBJ whole genome shotgun (WGS) entry which is preliminary data.</text>
</comment>
<dbReference type="GO" id="GO:0016747">
    <property type="term" value="F:acyltransferase activity, transferring groups other than amino-acyl groups"/>
    <property type="evidence" value="ECO:0007669"/>
    <property type="project" value="InterPro"/>
</dbReference>
<dbReference type="PANTHER" id="PTHR43877">
    <property type="entry name" value="AMINOALKYLPHOSPHONATE N-ACETYLTRANSFERASE-RELATED-RELATED"/>
    <property type="match status" value="1"/>
</dbReference>
<keyword evidence="2" id="KW-0012">Acyltransferase</keyword>
<evidence type="ECO:0000313" key="4">
    <source>
        <dbReference type="EMBL" id="THF54212.1"/>
    </source>
</evidence>
<dbReference type="EMBL" id="SSOA01000001">
    <property type="protein sequence ID" value="THF54212.1"/>
    <property type="molecule type" value="Genomic_DNA"/>
</dbReference>
<dbReference type="RefSeq" id="WP_190235051.1">
    <property type="nucleotide sequence ID" value="NZ_SSOA01000001.1"/>
</dbReference>